<evidence type="ECO:0000313" key="3">
    <source>
        <dbReference type="EMBL" id="THB61596.1"/>
    </source>
</evidence>
<dbReference type="GO" id="GO:0043164">
    <property type="term" value="P:Gram-negative-bacterium-type cell wall biogenesis"/>
    <property type="evidence" value="ECO:0007669"/>
    <property type="project" value="TreeGrafter"/>
</dbReference>
<name>A0A4S3B7H5_9ENTE</name>
<keyword evidence="4" id="KW-1185">Reference proteome</keyword>
<dbReference type="PANTHER" id="PTHR30336:SF18">
    <property type="entry name" value="MEMBRANE PROTEIN"/>
    <property type="match status" value="1"/>
</dbReference>
<reference evidence="3 4" key="1">
    <citation type="submission" date="2019-01" db="EMBL/GenBank/DDBJ databases">
        <title>Vagococcus silagei sp. nov. isolated from brewer's grain.</title>
        <authorList>
            <person name="Guu J.-R."/>
        </authorList>
    </citation>
    <scope>NUCLEOTIDE SEQUENCE [LARGE SCALE GENOMIC DNA]</scope>
    <source>
        <strain evidence="3 4">2B-2</strain>
    </source>
</reference>
<evidence type="ECO:0000313" key="4">
    <source>
        <dbReference type="Proteomes" id="UP000310506"/>
    </source>
</evidence>
<evidence type="ECO:0000256" key="1">
    <source>
        <dbReference type="SAM" id="Phobius"/>
    </source>
</evidence>
<gene>
    <name evidence="3" type="ORF">ESZ54_03850</name>
</gene>
<dbReference type="GO" id="GO:0000270">
    <property type="term" value="P:peptidoglycan metabolic process"/>
    <property type="evidence" value="ECO:0007669"/>
    <property type="project" value="TreeGrafter"/>
</dbReference>
<feature type="transmembrane region" description="Helical" evidence="1">
    <location>
        <begin position="131"/>
        <end position="155"/>
    </location>
</feature>
<dbReference type="AlphaFoldDB" id="A0A4S3B7H5"/>
<feature type="transmembrane region" description="Helical" evidence="1">
    <location>
        <begin position="6"/>
        <end position="25"/>
    </location>
</feature>
<keyword evidence="1" id="KW-1133">Transmembrane helix</keyword>
<feature type="domain" description="DUF218" evidence="2">
    <location>
        <begin position="170"/>
        <end position="324"/>
    </location>
</feature>
<keyword evidence="1" id="KW-0472">Membrane</keyword>
<sequence length="354" mass="40140">MLGIKFTVFVIMFIIPLLCFLYWNYDRPTSLLNGFFGIFFFGGTYLTLVLIVEEINQGAGFILALPGLILFLFVAVFGIFATVFYLFLNERTILKKEGFSFTNLLPLLTSIAIIVFEIGMFILTITSESALVTMIAGFLTFIFTYSIGIFILYFATSFLYNHYPLFGKVDYIIVLGAGLIDGERVTPLLASRINVAYQLYQKQQFQKQHSPKIILSGGQGGDEKLPEAEAMRNYMVEQDYELENVLLETKSMNTAQNLEFSTQIMKEERQIESTSGLKIVIASNNYHILRAGKLAQKMGIKARGIGSKTKGYYLPTAFIREFIGYLEMSKRKHLVVAALTFLMYALLYFVTEHV</sequence>
<feature type="transmembrane region" description="Helical" evidence="1">
    <location>
        <begin position="334"/>
        <end position="351"/>
    </location>
</feature>
<evidence type="ECO:0000259" key="2">
    <source>
        <dbReference type="Pfam" id="PF02698"/>
    </source>
</evidence>
<dbReference type="GO" id="GO:0005886">
    <property type="term" value="C:plasma membrane"/>
    <property type="evidence" value="ECO:0007669"/>
    <property type="project" value="TreeGrafter"/>
</dbReference>
<dbReference type="PANTHER" id="PTHR30336">
    <property type="entry name" value="INNER MEMBRANE PROTEIN, PROBABLE PERMEASE"/>
    <property type="match status" value="1"/>
</dbReference>
<comment type="caution">
    <text evidence="3">The sequence shown here is derived from an EMBL/GenBank/DDBJ whole genome shotgun (WGS) entry which is preliminary data.</text>
</comment>
<dbReference type="Gene3D" id="3.40.50.620">
    <property type="entry name" value="HUPs"/>
    <property type="match status" value="1"/>
</dbReference>
<dbReference type="RefSeq" id="WP_136136369.1">
    <property type="nucleotide sequence ID" value="NZ_SDGV01000010.1"/>
</dbReference>
<protein>
    <submittedName>
        <fullName evidence="3">YdcF family protein</fullName>
    </submittedName>
</protein>
<organism evidence="3 4">
    <name type="scientific">Vagococcus silagei</name>
    <dbReference type="NCBI Taxonomy" id="2508885"/>
    <lineage>
        <taxon>Bacteria</taxon>
        <taxon>Bacillati</taxon>
        <taxon>Bacillota</taxon>
        <taxon>Bacilli</taxon>
        <taxon>Lactobacillales</taxon>
        <taxon>Enterococcaceae</taxon>
        <taxon>Vagococcus</taxon>
    </lineage>
</organism>
<feature type="transmembrane region" description="Helical" evidence="1">
    <location>
        <begin position="100"/>
        <end position="125"/>
    </location>
</feature>
<keyword evidence="1" id="KW-0812">Transmembrane</keyword>
<feature type="transmembrane region" description="Helical" evidence="1">
    <location>
        <begin position="58"/>
        <end position="88"/>
    </location>
</feature>
<dbReference type="InterPro" id="IPR003848">
    <property type="entry name" value="DUF218"/>
</dbReference>
<dbReference type="InterPro" id="IPR014729">
    <property type="entry name" value="Rossmann-like_a/b/a_fold"/>
</dbReference>
<accession>A0A4S3B7H5</accession>
<dbReference type="Pfam" id="PF02698">
    <property type="entry name" value="DUF218"/>
    <property type="match status" value="1"/>
</dbReference>
<dbReference type="InterPro" id="IPR051599">
    <property type="entry name" value="Cell_Envelope_Assoc"/>
</dbReference>
<dbReference type="CDD" id="cd06259">
    <property type="entry name" value="YdcF-like"/>
    <property type="match status" value="1"/>
</dbReference>
<proteinExistence type="predicted"/>
<dbReference type="OrthoDB" id="9782395at2"/>
<feature type="transmembrane region" description="Helical" evidence="1">
    <location>
        <begin position="32"/>
        <end position="52"/>
    </location>
</feature>
<dbReference type="Proteomes" id="UP000310506">
    <property type="component" value="Unassembled WGS sequence"/>
</dbReference>
<dbReference type="EMBL" id="SDGV01000010">
    <property type="protein sequence ID" value="THB61596.1"/>
    <property type="molecule type" value="Genomic_DNA"/>
</dbReference>